<comment type="caution">
    <text evidence="2">The sequence shown here is derived from an EMBL/GenBank/DDBJ whole genome shotgun (WGS) entry which is preliminary data.</text>
</comment>
<dbReference type="Proteomes" id="UP000006746">
    <property type="component" value="Unassembled WGS sequence"/>
</dbReference>
<dbReference type="InterPro" id="IPR006427">
    <property type="entry name" value="Portal_HK97"/>
</dbReference>
<proteinExistence type="predicted"/>
<dbReference type="STRING" id="1207063.P24_17202"/>
<dbReference type="InterPro" id="IPR006944">
    <property type="entry name" value="Phage/GTA_portal"/>
</dbReference>
<evidence type="ECO:0000313" key="3">
    <source>
        <dbReference type="Proteomes" id="UP000006746"/>
    </source>
</evidence>
<dbReference type="AlphaFoldDB" id="K2JU70"/>
<feature type="compositionally biased region" description="Basic and acidic residues" evidence="1">
    <location>
        <begin position="418"/>
        <end position="429"/>
    </location>
</feature>
<gene>
    <name evidence="2" type="ORF">P24_17202</name>
</gene>
<evidence type="ECO:0000313" key="2">
    <source>
        <dbReference type="EMBL" id="EKE68700.1"/>
    </source>
</evidence>
<keyword evidence="3" id="KW-1185">Reference proteome</keyword>
<evidence type="ECO:0000256" key="1">
    <source>
        <dbReference type="SAM" id="MobiDB-lite"/>
    </source>
</evidence>
<protein>
    <submittedName>
        <fullName evidence="2">Phage portal protein, HK97</fullName>
    </submittedName>
</protein>
<reference evidence="2 3" key="1">
    <citation type="journal article" date="2012" name="J. Bacteriol.">
        <title>Genome Sequence of Oceanibaculum indicum Type Strain P24.</title>
        <authorList>
            <person name="Lai Q."/>
            <person name="Shao Z."/>
        </authorList>
    </citation>
    <scope>NUCLEOTIDE SEQUENCE [LARGE SCALE GENOMIC DNA]</scope>
    <source>
        <strain evidence="2 3">P24</strain>
    </source>
</reference>
<name>K2JU70_9PROT</name>
<dbReference type="Gene3D" id="1.20.1270.210">
    <property type="match status" value="1"/>
</dbReference>
<dbReference type="RefSeq" id="WP_008946042.1">
    <property type="nucleotide sequence ID" value="NZ_AMRL01000034.1"/>
</dbReference>
<accession>K2JU70</accession>
<dbReference type="Pfam" id="PF04860">
    <property type="entry name" value="Phage_portal"/>
    <property type="match status" value="1"/>
</dbReference>
<dbReference type="PATRIC" id="fig|1207063.3.peg.3463"/>
<feature type="region of interest" description="Disordered" evidence="1">
    <location>
        <begin position="387"/>
        <end position="429"/>
    </location>
</feature>
<sequence length="429" mass="47628">MALTSWLRAALGMAPKATAQRFDLTNMSPEDMRDFLRIGGSMATTSGVSVTESSTMRVAAAWRCTQIICGAVSWMPLDLVIRESEKVRRPAVGHPLRHVLTVRPNTWQTPKEFRQMMQAQMLLRGNGYARKVMAGSRLVGLIPLHPDRVRPEQMSDMSIRYHVTRPDGQSLTLTQADMLHLRGLSLDGWRGLSVMSCMREALGLSIQAEHVAARLFKDGTLAGGVFTHPSTLTEPAYNRLRDSLAEKHGGAENAHKYMILEEGMKAEALAMSAEDAQFLQTRDFQRYDIAMFFGVPPHLIGATEKSTSWGSGIEQQNIGFVTYTLADWLRTWEESIKRDLMSASEAETMDARFSTAGLLRGDVKNRWGAYVQALQWGVYSPDEVRALEDENPRADGAGGVYYDPPNTAGLPSGTAAGDRQHDHEEDRVQ</sequence>
<dbReference type="EMBL" id="AMRL01000034">
    <property type="protein sequence ID" value="EKE68700.1"/>
    <property type="molecule type" value="Genomic_DNA"/>
</dbReference>
<dbReference type="eggNOG" id="COG4695">
    <property type="taxonomic scope" value="Bacteria"/>
</dbReference>
<organism evidence="2 3">
    <name type="scientific">Oceanibaculum indicum P24</name>
    <dbReference type="NCBI Taxonomy" id="1207063"/>
    <lineage>
        <taxon>Bacteria</taxon>
        <taxon>Pseudomonadati</taxon>
        <taxon>Pseudomonadota</taxon>
        <taxon>Alphaproteobacteria</taxon>
        <taxon>Rhodospirillales</taxon>
        <taxon>Oceanibaculaceae</taxon>
        <taxon>Oceanibaculum</taxon>
    </lineage>
</organism>
<dbReference type="NCBIfam" id="TIGR01537">
    <property type="entry name" value="portal_HK97"/>
    <property type="match status" value="1"/>
</dbReference>